<reference evidence="1 2" key="1">
    <citation type="submission" date="2018-03" db="EMBL/GenBank/DDBJ databases">
        <title>Whole Genome Sequencing of Escherichia coli isolates from wildlife.</title>
        <authorList>
            <person name="Whitehouse C.A."/>
            <person name="Lacher D.W."/>
            <person name="Mammel M.K."/>
            <person name="Barnaba T."/>
            <person name="Lorch J.M."/>
        </authorList>
    </citation>
    <scope>NUCLEOTIDE SEQUENCE [LARGE SCALE GENOMIC DNA]</scope>
    <source>
        <strain evidence="1 2">20507-2</strain>
    </source>
</reference>
<protein>
    <submittedName>
        <fullName evidence="1">Uncharacterized protein</fullName>
    </submittedName>
</protein>
<organism evidence="1 2">
    <name type="scientific">Escherichia albertii</name>
    <dbReference type="NCBI Taxonomy" id="208962"/>
    <lineage>
        <taxon>Bacteria</taxon>
        <taxon>Pseudomonadati</taxon>
        <taxon>Pseudomonadota</taxon>
        <taxon>Gammaproteobacteria</taxon>
        <taxon>Enterobacterales</taxon>
        <taxon>Enterobacteriaceae</taxon>
        <taxon>Escherichia</taxon>
    </lineage>
</organism>
<keyword evidence="2" id="KW-1185">Reference proteome</keyword>
<dbReference type="EMBL" id="PYQT01000008">
    <property type="protein sequence ID" value="PSY42774.1"/>
    <property type="molecule type" value="Genomic_DNA"/>
</dbReference>
<gene>
    <name evidence="1" type="ORF">C7B09_09930</name>
</gene>
<accession>A0ABX5HIF3</accession>
<name>A0ABX5HIF3_ESCAL</name>
<sequence length="60" mass="6734">MAGLMGSTKWGHQRKAVALIKTDAPKKSSALVQKNFILRATSGLSESWPHHYNDCPRQRQ</sequence>
<proteinExistence type="predicted"/>
<comment type="caution">
    <text evidence="1">The sequence shown here is derived from an EMBL/GenBank/DDBJ whole genome shotgun (WGS) entry which is preliminary data.</text>
</comment>
<evidence type="ECO:0000313" key="1">
    <source>
        <dbReference type="EMBL" id="PSY42774.1"/>
    </source>
</evidence>
<evidence type="ECO:0000313" key="2">
    <source>
        <dbReference type="Proteomes" id="UP000240382"/>
    </source>
</evidence>
<dbReference type="Proteomes" id="UP000240382">
    <property type="component" value="Unassembled WGS sequence"/>
</dbReference>